<dbReference type="AlphaFoldDB" id="A0A9P5PD62"/>
<evidence type="ECO:0000313" key="2">
    <source>
        <dbReference type="EMBL" id="KAF9061673.1"/>
    </source>
</evidence>
<evidence type="ECO:0000256" key="1">
    <source>
        <dbReference type="SAM" id="MobiDB-lite"/>
    </source>
</evidence>
<dbReference type="Proteomes" id="UP000772434">
    <property type="component" value="Unassembled WGS sequence"/>
</dbReference>
<reference evidence="2" key="1">
    <citation type="submission" date="2020-11" db="EMBL/GenBank/DDBJ databases">
        <authorList>
            <consortium name="DOE Joint Genome Institute"/>
            <person name="Ahrendt S."/>
            <person name="Riley R."/>
            <person name="Andreopoulos W."/>
            <person name="Labutti K."/>
            <person name="Pangilinan J."/>
            <person name="Ruiz-Duenas F.J."/>
            <person name="Barrasa J.M."/>
            <person name="Sanchez-Garcia M."/>
            <person name="Camarero S."/>
            <person name="Miyauchi S."/>
            <person name="Serrano A."/>
            <person name="Linde D."/>
            <person name="Babiker R."/>
            <person name="Drula E."/>
            <person name="Ayuso-Fernandez I."/>
            <person name="Pacheco R."/>
            <person name="Padilla G."/>
            <person name="Ferreira P."/>
            <person name="Barriuso J."/>
            <person name="Kellner H."/>
            <person name="Castanera R."/>
            <person name="Alfaro M."/>
            <person name="Ramirez L."/>
            <person name="Pisabarro A.G."/>
            <person name="Kuo A."/>
            <person name="Tritt A."/>
            <person name="Lipzen A."/>
            <person name="He G."/>
            <person name="Yan M."/>
            <person name="Ng V."/>
            <person name="Cullen D."/>
            <person name="Martin F."/>
            <person name="Rosso M.-N."/>
            <person name="Henrissat B."/>
            <person name="Hibbett D."/>
            <person name="Martinez A.T."/>
            <person name="Grigoriev I.V."/>
        </authorList>
    </citation>
    <scope>NUCLEOTIDE SEQUENCE</scope>
    <source>
        <strain evidence="2">AH 40177</strain>
    </source>
</reference>
<feature type="region of interest" description="Disordered" evidence="1">
    <location>
        <begin position="25"/>
        <end position="56"/>
    </location>
</feature>
<sequence>MQAKRTSECDVVAVLVLGERSGKKEHKVRCAQERERNKERVRDKTREHPSDVQHTHKPALRVIARCTTTVNSANYDEVVLDWEQSGISMILRVRSELNKPHHASTPPYTNHIFPSFIKVFKEKVLCSVSVCLADKRIEEFPEISR</sequence>
<keyword evidence="3" id="KW-1185">Reference proteome</keyword>
<name>A0A9P5PD62_9AGAR</name>
<organism evidence="2 3">
    <name type="scientific">Rhodocollybia butyracea</name>
    <dbReference type="NCBI Taxonomy" id="206335"/>
    <lineage>
        <taxon>Eukaryota</taxon>
        <taxon>Fungi</taxon>
        <taxon>Dikarya</taxon>
        <taxon>Basidiomycota</taxon>
        <taxon>Agaricomycotina</taxon>
        <taxon>Agaricomycetes</taxon>
        <taxon>Agaricomycetidae</taxon>
        <taxon>Agaricales</taxon>
        <taxon>Marasmiineae</taxon>
        <taxon>Omphalotaceae</taxon>
        <taxon>Rhodocollybia</taxon>
    </lineage>
</organism>
<accession>A0A9P5PD62</accession>
<feature type="compositionally biased region" description="Basic and acidic residues" evidence="1">
    <location>
        <begin position="28"/>
        <end position="54"/>
    </location>
</feature>
<dbReference type="EMBL" id="JADNRY010000194">
    <property type="protein sequence ID" value="KAF9061673.1"/>
    <property type="molecule type" value="Genomic_DNA"/>
</dbReference>
<protein>
    <submittedName>
        <fullName evidence="2">Uncharacterized protein</fullName>
    </submittedName>
</protein>
<proteinExistence type="predicted"/>
<comment type="caution">
    <text evidence="2">The sequence shown here is derived from an EMBL/GenBank/DDBJ whole genome shotgun (WGS) entry which is preliminary data.</text>
</comment>
<gene>
    <name evidence="2" type="ORF">BDP27DRAFT_1337767</name>
</gene>
<evidence type="ECO:0000313" key="3">
    <source>
        <dbReference type="Proteomes" id="UP000772434"/>
    </source>
</evidence>